<proteinExistence type="predicted"/>
<dbReference type="AlphaFoldDB" id="J6ED82"/>
<gene>
    <name evidence="1" type="ORF">SKUD_184507</name>
</gene>
<protein>
    <submittedName>
        <fullName evidence="1">Uncharacterized protein</fullName>
    </submittedName>
</protein>
<organism evidence="1 2">
    <name type="scientific">Saccharomyces kudriavzevii (strain ATCC MYA-4449 / AS 2.2408 / CBS 8840 / NBRC 1802 / NCYC 2889)</name>
    <name type="common">Yeast</name>
    <dbReference type="NCBI Taxonomy" id="226230"/>
    <lineage>
        <taxon>Eukaryota</taxon>
        <taxon>Fungi</taxon>
        <taxon>Dikarya</taxon>
        <taxon>Ascomycota</taxon>
        <taxon>Saccharomycotina</taxon>
        <taxon>Saccharomycetes</taxon>
        <taxon>Saccharomycetales</taxon>
        <taxon>Saccharomycetaceae</taxon>
        <taxon>Saccharomyces</taxon>
    </lineage>
</organism>
<dbReference type="EMBL" id="AACI03001573">
    <property type="protein sequence ID" value="EJT42219.1"/>
    <property type="molecule type" value="Genomic_DNA"/>
</dbReference>
<evidence type="ECO:0000313" key="2">
    <source>
        <dbReference type="Proteomes" id="UP000002753"/>
    </source>
</evidence>
<keyword evidence="2" id="KW-1185">Reference proteome</keyword>
<dbReference type="HOGENOM" id="CLU_065017_0_0_1"/>
<reference evidence="1 2" key="1">
    <citation type="journal article" date="2003" name="Science">
        <title>Finding functional features in Saccharomyces genomes by phylogenetic footprinting.</title>
        <authorList>
            <person name="Cliften P.F."/>
            <person name="Sudarsanam P."/>
            <person name="Desikan A."/>
            <person name="Fulton L."/>
            <person name="Fulton B."/>
            <person name="Majors J."/>
            <person name="Waterston R."/>
            <person name="Cohen B.A."/>
            <person name="Johnston M."/>
        </authorList>
    </citation>
    <scope>NUCLEOTIDE SEQUENCE [LARGE SCALE GENOMIC DNA]</scope>
    <source>
        <strain evidence="2">ATCC MYA-4449 / AS 2.2408 / CBS 8840 / NBRC 1802 / NCYC 2889</strain>
    </source>
</reference>
<evidence type="ECO:0000313" key="1">
    <source>
        <dbReference type="EMBL" id="EJT42219.1"/>
    </source>
</evidence>
<accession>J6ED82</accession>
<name>J6ED82_SACK1</name>
<dbReference type="Proteomes" id="UP000002753">
    <property type="component" value="Unassembled WGS sequence"/>
</dbReference>
<sequence>MRDKTWNVLDDNISTQVQLKVKRDDAAINSQLSLKDCSIKDEQMRRYQRSLGEFKHILIGLKQEEETLSETDDIQVFAEKLLRLASTIEKVESRIQELVGKIQSIVIEENADRLHEHIDATRVYYLFDTLSSTNKRFYLKDYVFDYKSTIIENIPIFLSNFRKFIKKYQFDDVFKNEIMEIDPRENEIMCTIIKDGLNERLDITGTHSTNIFKIINDLRTKYRILHGREVRFRAWEKVLVVTTCRDYKSLMDKLQKLVLKEKCIFSKCCQDCPTLRYYLQEAILGTLHGSLRNLVEQRLHNHPHDSHVDYEEFLINTVIEILID</sequence>
<reference evidence="2" key="2">
    <citation type="journal article" date="2011" name="G3 (Bethesda)">
        <title>The awesome power of yeast evolutionary genetics: New genome sequences and strain resources for the Saccharomyces sensu stricto genus.</title>
        <authorList>
            <person name="Scannell D.R."/>
            <person name="Zill O.A."/>
            <person name="Rokas A."/>
            <person name="Payen C."/>
            <person name="Dunham M.J."/>
            <person name="Eisen M.B."/>
            <person name="Rine J."/>
            <person name="Johnston M."/>
            <person name="Hittinger C.T."/>
        </authorList>
    </citation>
    <scope>GENOME REANNOTATION</scope>
    <source>
        <strain evidence="2">ATCC MYA-4449 / AS 2.2408 / CBS 8840 / NBRC 1802 / NCYC 2889</strain>
    </source>
</reference>
<comment type="caution">
    <text evidence="1">The sequence shown here is derived from an EMBL/GenBank/DDBJ whole genome shotgun (WGS) entry which is preliminary data.</text>
</comment>